<evidence type="ECO:0000313" key="3">
    <source>
        <dbReference type="EMBL" id="MFC3896480.1"/>
    </source>
</evidence>
<name>A0ABV8C3C3_9PSEU</name>
<gene>
    <name evidence="3" type="ORF">ACFOWZ_33820</name>
</gene>
<dbReference type="Gene3D" id="3.40.50.300">
    <property type="entry name" value="P-loop containing nucleotide triphosphate hydrolases"/>
    <property type="match status" value="2"/>
</dbReference>
<dbReference type="SUPFAM" id="SSF52540">
    <property type="entry name" value="P-loop containing nucleoside triphosphate hydrolases"/>
    <property type="match status" value="1"/>
</dbReference>
<dbReference type="NCBIfam" id="TIGR02680">
    <property type="entry name" value="TIGR02680 family protein"/>
    <property type="match status" value="1"/>
</dbReference>
<dbReference type="InterPro" id="IPR013496">
    <property type="entry name" value="CHP02680"/>
</dbReference>
<dbReference type="Pfam" id="PF13558">
    <property type="entry name" value="SbcC_Walker_B"/>
    <property type="match status" value="1"/>
</dbReference>
<sequence length="1349" mass="147448">MTRFRPTRAGIINLWDYRDEEFVFADGRLVLRGPNGSGKTKALEVLFPFVLDGRIDPRRLNPFAGEERTMKSNLLYRGQDTAHAYVWLEFGRGGEAVTVGVGMRAQKHNDKVARWYFVVDGRVGVDFSLLAPDDRPLTKKQLVDQIGAGRVTDSPPLHRAAIDERLFGLGAERYEQLLTLVLTLRRPQLAKNLDPRGLSRTLSDGLRPIDEDMIAEAARSFDDMESVQHTLDGLVRADEAASSFLSSYTTYLRTHARAAVDVVARRLAEVDAAHAELAAAATARVATARARDDAEAEVTRLETAVRTRQAHLESLQRSKAYTDDREKLDQLGDLVERLAQAARLQQQQADRARRAAGDRADELAKARESLSDAQREVSRGAAQLAEAAQDASIGWTANDAVADEGFSDRLTARVEQRQDDVDAVRAERQAVRDAHQLRGQKQEVFDAAELKAGQAEDAERQAAALVTAARTVAEQRLSDWSVRHGLDAAELVAALRLVGEPDAPTLVSTFDDLVGDQVEQLRETARQLEARKDEAQGGLDGLRAERQRVADEHDDAPPLFAARTASREDRPGAPLWRLVRFAEDVPAELAASVEAALEAANLLDAWLDENTAEPPASDAWLVPLPENRRPSGRTLADVLVPEDDVAVSAARITAVLSSIAIADITPLLDVPTVSERGEFAQGVQIGAHQKADAEYIGATARARRRAARLAEIDRTITAAEETIGGLVAEIAAAVAGIDAFSAARNDLPATTDIVLALRRQTELAVELRVHRTALDDARRALDQAIATVADRERRLSKIAAERSLAPEDVDRVALAVGRFRDAGTRLISVRREESTRAEFAAAAEKRLEVAESDAERLGEEAAEAEVQHAEHAEGLRTLRESVGADVVQVVADVAATKKDISELDSALRGARAAQNKAVEKAALAEGDVRNAETKRSAAVAEARTDARRLEPYARPELLDLLKVPAGPLWPATEEDWLSDDLPQPVRWLIESITTVTADLRPTETSLKQSKTRVSTALGELQAQLSAANHDYQPEWGSDGDVITVRVADVQGFAPIGDFARRITAARRDQEQLLTESERRILEDALLGRLAQQIHDRTVDARDLIGRMNTEMRARKMSSGAGVGVRWELADTLDEGQRNICKLLERDASRLGPDELARMRAHFASRIKTARAMPGNRTYTDLLTEVLDYRKWRTFAFTLVASDGTEERLTQARHSTLSGGEQSVSLHLPLFAAAHVLLSSAAEHAPRLLALDEAFAGVDDKGRSELLQLTAQFDLDLFMTGYDLWATYATVPACAHYDLSHSAAEHTVSALLVVWDGSEILADSPAGDLATELGSPGTRRRFADGTDIFA</sequence>
<keyword evidence="1" id="KW-0175">Coiled coil</keyword>
<evidence type="ECO:0000256" key="2">
    <source>
        <dbReference type="SAM" id="MobiDB-lite"/>
    </source>
</evidence>
<feature type="region of interest" description="Disordered" evidence="2">
    <location>
        <begin position="346"/>
        <end position="375"/>
    </location>
</feature>
<accession>A0ABV8C3C3</accession>
<feature type="compositionally biased region" description="Basic and acidic residues" evidence="2">
    <location>
        <begin position="350"/>
        <end position="375"/>
    </location>
</feature>
<evidence type="ECO:0000313" key="4">
    <source>
        <dbReference type="Proteomes" id="UP001595690"/>
    </source>
</evidence>
<proteinExistence type="predicted"/>
<dbReference type="InterPro" id="IPR027417">
    <property type="entry name" value="P-loop_NTPase"/>
</dbReference>
<evidence type="ECO:0000256" key="1">
    <source>
        <dbReference type="SAM" id="Coils"/>
    </source>
</evidence>
<dbReference type="EMBL" id="JBHRZI010000029">
    <property type="protein sequence ID" value="MFC3896480.1"/>
    <property type="molecule type" value="Genomic_DNA"/>
</dbReference>
<comment type="caution">
    <text evidence="3">The sequence shown here is derived from an EMBL/GenBank/DDBJ whole genome shotgun (WGS) entry which is preliminary data.</text>
</comment>
<dbReference type="RefSeq" id="WP_382378016.1">
    <property type="nucleotide sequence ID" value="NZ_JBHRZI010000029.1"/>
</dbReference>
<feature type="coiled-coil region" evidence="1">
    <location>
        <begin position="518"/>
        <end position="545"/>
    </location>
</feature>
<organism evidence="3 4">
    <name type="scientific">Lentzea rhizosphaerae</name>
    <dbReference type="NCBI Taxonomy" id="2041025"/>
    <lineage>
        <taxon>Bacteria</taxon>
        <taxon>Bacillati</taxon>
        <taxon>Actinomycetota</taxon>
        <taxon>Actinomycetes</taxon>
        <taxon>Pseudonocardiales</taxon>
        <taxon>Pseudonocardiaceae</taxon>
        <taxon>Lentzea</taxon>
    </lineage>
</organism>
<protein>
    <submittedName>
        <fullName evidence="3">TIGR02680 family protein</fullName>
    </submittedName>
</protein>
<feature type="coiled-coil region" evidence="1">
    <location>
        <begin position="840"/>
        <end position="867"/>
    </location>
</feature>
<reference evidence="4" key="1">
    <citation type="journal article" date="2019" name="Int. J. Syst. Evol. Microbiol.">
        <title>The Global Catalogue of Microorganisms (GCM) 10K type strain sequencing project: providing services to taxonomists for standard genome sequencing and annotation.</title>
        <authorList>
            <consortium name="The Broad Institute Genomics Platform"/>
            <consortium name="The Broad Institute Genome Sequencing Center for Infectious Disease"/>
            <person name="Wu L."/>
            <person name="Ma J."/>
        </authorList>
    </citation>
    <scope>NUCLEOTIDE SEQUENCE [LARGE SCALE GENOMIC DNA]</scope>
    <source>
        <strain evidence="4">CGMCC 4.7405</strain>
    </source>
</reference>
<keyword evidence="4" id="KW-1185">Reference proteome</keyword>
<dbReference type="Proteomes" id="UP001595690">
    <property type="component" value="Unassembled WGS sequence"/>
</dbReference>